<dbReference type="GO" id="GO:0019264">
    <property type="term" value="P:glycine biosynthetic process from serine"/>
    <property type="evidence" value="ECO:0007669"/>
    <property type="project" value="InterPro"/>
</dbReference>
<comment type="subcellular location">
    <subcellularLocation>
        <location evidence="3">Cytoplasm</location>
    </subcellularLocation>
    <subcellularLocation>
        <location evidence="2">Nucleus</location>
    </subcellularLocation>
</comment>
<dbReference type="Pfam" id="PF00440">
    <property type="entry name" value="TetR_N"/>
    <property type="match status" value="1"/>
</dbReference>
<comment type="catalytic activity">
    <reaction evidence="16">
        <text>(6R)-5,10-methylene-5,6,7,8-tetrahydrofolate + glycine + H2O = (6S)-5,6,7,8-tetrahydrofolate + L-serine</text>
        <dbReference type="Rhea" id="RHEA:15481"/>
        <dbReference type="ChEBI" id="CHEBI:15377"/>
        <dbReference type="ChEBI" id="CHEBI:15636"/>
        <dbReference type="ChEBI" id="CHEBI:33384"/>
        <dbReference type="ChEBI" id="CHEBI:57305"/>
        <dbReference type="ChEBI" id="CHEBI:57453"/>
        <dbReference type="EC" id="2.1.2.1"/>
    </reaction>
</comment>
<dbReference type="SUPFAM" id="SSF53383">
    <property type="entry name" value="PLP-dependent transferases"/>
    <property type="match status" value="1"/>
</dbReference>
<protein>
    <recommendedName>
        <fullName evidence="16">Serine hydroxymethyltransferase</fullName>
        <ecNumber evidence="16">2.1.2.1</ecNumber>
    </recommendedName>
</protein>
<evidence type="ECO:0000256" key="14">
    <source>
        <dbReference type="ARBA" id="ARBA00023268"/>
    </source>
</evidence>
<dbReference type="PANTHER" id="PTHR11680">
    <property type="entry name" value="SERINE HYDROXYMETHYLTRANSFERASE"/>
    <property type="match status" value="1"/>
</dbReference>
<dbReference type="GO" id="GO:0005634">
    <property type="term" value="C:nucleus"/>
    <property type="evidence" value="ECO:0007669"/>
    <property type="project" value="UniProtKB-SubCell"/>
</dbReference>
<reference evidence="19" key="1">
    <citation type="submission" date="2022-11" db="UniProtKB">
        <authorList>
            <consortium name="WormBaseParasite"/>
        </authorList>
    </citation>
    <scope>IDENTIFICATION</scope>
</reference>
<keyword evidence="8 16" id="KW-0554">One-carbon metabolism</keyword>
<comment type="function">
    <text evidence="16">Interconversion of serine and glycine.</text>
</comment>
<dbReference type="HAMAP" id="MF_01576">
    <property type="entry name" value="THF_DHG_CYH"/>
    <property type="match status" value="1"/>
</dbReference>
<dbReference type="Pfam" id="PF02882">
    <property type="entry name" value="THF_DHG_CYH_C"/>
    <property type="match status" value="1"/>
</dbReference>
<evidence type="ECO:0000259" key="17">
    <source>
        <dbReference type="PROSITE" id="PS50977"/>
    </source>
</evidence>
<dbReference type="InterPro" id="IPR020631">
    <property type="entry name" value="THF_DH/CycHdrlase_NAD-bd_dom"/>
</dbReference>
<evidence type="ECO:0000256" key="12">
    <source>
        <dbReference type="ARBA" id="ARBA00023002"/>
    </source>
</evidence>
<dbReference type="GO" id="GO:0003677">
    <property type="term" value="F:DNA binding"/>
    <property type="evidence" value="ECO:0007669"/>
    <property type="project" value="UniProtKB-KW"/>
</dbReference>
<dbReference type="InterPro" id="IPR001085">
    <property type="entry name" value="Ser_HO-MeTrfase"/>
</dbReference>
<keyword evidence="11 16" id="KW-0663">Pyridoxal phosphate</keyword>
<evidence type="ECO:0000256" key="3">
    <source>
        <dbReference type="ARBA" id="ARBA00004496"/>
    </source>
</evidence>
<dbReference type="Gene3D" id="3.40.50.10860">
    <property type="entry name" value="Leucine Dehydrogenase, chain A, domain 1"/>
    <property type="match status" value="1"/>
</dbReference>
<proteinExistence type="inferred from homology"/>
<keyword evidence="10" id="KW-0378">Hydrolase</keyword>
<dbReference type="PROSITE" id="PS00096">
    <property type="entry name" value="SHMT"/>
    <property type="match status" value="1"/>
</dbReference>
<keyword evidence="14" id="KW-0511">Multifunctional enzyme</keyword>
<dbReference type="Pfam" id="PF00763">
    <property type="entry name" value="THF_DHG_CYH"/>
    <property type="match status" value="1"/>
</dbReference>
<evidence type="ECO:0000256" key="16">
    <source>
        <dbReference type="RuleBase" id="RU000585"/>
    </source>
</evidence>
<dbReference type="GO" id="GO:0005829">
    <property type="term" value="C:cytosol"/>
    <property type="evidence" value="ECO:0007669"/>
    <property type="project" value="TreeGrafter"/>
</dbReference>
<dbReference type="NCBIfam" id="NF000586">
    <property type="entry name" value="PRK00011.1"/>
    <property type="match status" value="1"/>
</dbReference>
<dbReference type="AlphaFoldDB" id="A0A914DA37"/>
<dbReference type="GO" id="GO:0004488">
    <property type="term" value="F:methylenetetrahydrofolate dehydrogenase (NADP+) activity"/>
    <property type="evidence" value="ECO:0007669"/>
    <property type="project" value="InterPro"/>
</dbReference>
<dbReference type="InterPro" id="IPR020630">
    <property type="entry name" value="THF_DH/CycHdrlase_cat_dom"/>
</dbReference>
<comment type="pathway">
    <text evidence="4 16">One-carbon metabolism; tetrahydrofolate interconversion.</text>
</comment>
<dbReference type="PRINTS" id="PR00085">
    <property type="entry name" value="THFDHDRGNASE"/>
</dbReference>
<dbReference type="InterPro" id="IPR015422">
    <property type="entry name" value="PyrdxlP-dep_Trfase_small"/>
</dbReference>
<dbReference type="Gene3D" id="3.40.50.720">
    <property type="entry name" value="NAD(P)-binding Rossmann-like Domain"/>
    <property type="match status" value="1"/>
</dbReference>
<dbReference type="Gene3D" id="3.40.640.10">
    <property type="entry name" value="Type I PLP-dependent aspartate aminotransferase-like (Major domain)"/>
    <property type="match status" value="1"/>
</dbReference>
<keyword evidence="13" id="KW-0238">DNA-binding</keyword>
<dbReference type="Gene3D" id="1.10.357.10">
    <property type="entry name" value="Tetracycline Repressor, domain 2"/>
    <property type="match status" value="1"/>
</dbReference>
<dbReference type="NCBIfam" id="NF010789">
    <property type="entry name" value="PRK14193.1"/>
    <property type="match status" value="1"/>
</dbReference>
<evidence type="ECO:0000313" key="18">
    <source>
        <dbReference type="Proteomes" id="UP000887540"/>
    </source>
</evidence>
<dbReference type="GO" id="GO:0004372">
    <property type="term" value="F:glycine hydroxymethyltransferase activity"/>
    <property type="evidence" value="ECO:0007669"/>
    <property type="project" value="UniProtKB-EC"/>
</dbReference>
<evidence type="ECO:0000256" key="7">
    <source>
        <dbReference type="ARBA" id="ARBA00022490"/>
    </source>
</evidence>
<keyword evidence="9 16" id="KW-0808">Transferase</keyword>
<dbReference type="GO" id="GO:0004477">
    <property type="term" value="F:methenyltetrahydrofolate cyclohydrolase activity"/>
    <property type="evidence" value="ECO:0007669"/>
    <property type="project" value="UniProtKB-EC"/>
</dbReference>
<organism evidence="18 19">
    <name type="scientific">Acrobeloides nanus</name>
    <dbReference type="NCBI Taxonomy" id="290746"/>
    <lineage>
        <taxon>Eukaryota</taxon>
        <taxon>Metazoa</taxon>
        <taxon>Ecdysozoa</taxon>
        <taxon>Nematoda</taxon>
        <taxon>Chromadorea</taxon>
        <taxon>Rhabditida</taxon>
        <taxon>Tylenchina</taxon>
        <taxon>Cephalobomorpha</taxon>
        <taxon>Cephaloboidea</taxon>
        <taxon>Cephalobidae</taxon>
        <taxon>Acrobeloides</taxon>
    </lineage>
</organism>
<dbReference type="InterPro" id="IPR015421">
    <property type="entry name" value="PyrdxlP-dep_Trfase_major"/>
</dbReference>
<evidence type="ECO:0000256" key="15">
    <source>
        <dbReference type="ARBA" id="ARBA00036357"/>
    </source>
</evidence>
<evidence type="ECO:0000256" key="1">
    <source>
        <dbReference type="ARBA" id="ARBA00001933"/>
    </source>
</evidence>
<dbReference type="Proteomes" id="UP000887540">
    <property type="component" value="Unplaced"/>
</dbReference>
<dbReference type="GO" id="GO:0030170">
    <property type="term" value="F:pyridoxal phosphate binding"/>
    <property type="evidence" value="ECO:0007669"/>
    <property type="project" value="InterPro"/>
</dbReference>
<feature type="domain" description="HTH tetR-type" evidence="17">
    <location>
        <begin position="703"/>
        <end position="763"/>
    </location>
</feature>
<dbReference type="SUPFAM" id="SSF51735">
    <property type="entry name" value="NAD(P)-binding Rossmann-fold domains"/>
    <property type="match status" value="1"/>
</dbReference>
<dbReference type="InterPro" id="IPR019798">
    <property type="entry name" value="Ser_HO-MeTrfase_PLP_BS"/>
</dbReference>
<dbReference type="PANTHER" id="PTHR11680:SF35">
    <property type="entry name" value="SERINE HYDROXYMETHYLTRANSFERASE 1"/>
    <property type="match status" value="1"/>
</dbReference>
<dbReference type="InterPro" id="IPR039429">
    <property type="entry name" value="SHMT-like_dom"/>
</dbReference>
<evidence type="ECO:0000256" key="4">
    <source>
        <dbReference type="ARBA" id="ARBA00004777"/>
    </source>
</evidence>
<evidence type="ECO:0000256" key="9">
    <source>
        <dbReference type="ARBA" id="ARBA00022679"/>
    </source>
</evidence>
<dbReference type="InterPro" id="IPR046346">
    <property type="entry name" value="Aminoacid_DH-like_N_sf"/>
</dbReference>
<keyword evidence="7" id="KW-0963">Cytoplasm</keyword>
<dbReference type="FunFam" id="3.40.50.10860:FF:000005">
    <property type="entry name" value="C-1-tetrahydrofolate synthase, cytoplasmic, putative"/>
    <property type="match status" value="1"/>
</dbReference>
<accession>A0A914DA37</accession>
<dbReference type="CDD" id="cd00378">
    <property type="entry name" value="SHMT"/>
    <property type="match status" value="1"/>
</dbReference>
<dbReference type="PROSITE" id="PS50977">
    <property type="entry name" value="HTH_TETR_2"/>
    <property type="match status" value="1"/>
</dbReference>
<dbReference type="InterPro" id="IPR015424">
    <property type="entry name" value="PyrdxlP-dep_Trfase"/>
</dbReference>
<dbReference type="InterPro" id="IPR049943">
    <property type="entry name" value="Ser_HO-MeTrfase-like"/>
</dbReference>
<dbReference type="SUPFAM" id="SSF53223">
    <property type="entry name" value="Aminoacid dehydrogenase-like, N-terminal domain"/>
    <property type="match status" value="1"/>
</dbReference>
<dbReference type="HAMAP" id="MF_00051">
    <property type="entry name" value="SHMT"/>
    <property type="match status" value="1"/>
</dbReference>
<keyword evidence="12" id="KW-0560">Oxidoreductase</keyword>
<evidence type="ECO:0000256" key="2">
    <source>
        <dbReference type="ARBA" id="ARBA00004123"/>
    </source>
</evidence>
<keyword evidence="18" id="KW-1185">Reference proteome</keyword>
<dbReference type="WBParaSite" id="ACRNAN_scaffold211.g12653.t1">
    <property type="protein sequence ID" value="ACRNAN_scaffold211.g12653.t1"/>
    <property type="gene ID" value="ACRNAN_scaffold211.g12653"/>
</dbReference>
<evidence type="ECO:0000256" key="10">
    <source>
        <dbReference type="ARBA" id="ARBA00022801"/>
    </source>
</evidence>
<evidence type="ECO:0000256" key="6">
    <source>
        <dbReference type="ARBA" id="ARBA00011738"/>
    </source>
</evidence>
<dbReference type="InterPro" id="IPR036291">
    <property type="entry name" value="NAD(P)-bd_dom_sf"/>
</dbReference>
<sequence>MTDSYFNAPLAEVDPEIAQVLDRELARQQGYLEMIASENFVPVSVLQSQGSVLTNKYAEGYPGRRYYGGCEEVDVAEELAIARAKALFGAEFANVQPHSGATANAAVLHAIARPGDTLLGLSLDQGGHLTHGMKINFSGRLYNIVAYGVDPETSLIDMDEVHRLAVEHQPKVIIAGWSAYPRHLDFARFRAIADEVGALLWVDMAHFAGLVAAGVHPSPVPHAHVVSSTVHKTIGGPRSGFILTNDAELAKKINSAVFPGQQGGPLMHVIAAKATAFKLAGTPEFKDRQERTVRGAALIADRLSQADVAGAGITVRSGGTDVHLVLVDLRNAELDGKQAEDLLHEIHITVNRNAVPNDPRPPLVTSGLRIGTPALATRGFGDAEFTEVADIIALALVPGADLEALRTRVAALTAAFPLYDGLQQATAAAIKDELRVRVAALAAQGVVPGIATVLVGADPASQLYVGMKHREAEAIGMASLHVELPGDATQDDVEAAIDALNADPACHGYIVQLPLPGHLDTERVLERIDPAKDADGLHPTNLGRLVLNVNGTITSPLPCTPRAVIELLQRNGYDLNGKDVAVVGRGVTIGRSIGLLLTRREINATVTLTHTGTRDLGAHLRQADVIVAAAGVAHLVRAEHVKPGAAVLDVGVTRERDPETGKSIVYGDVAPEVAEVAGFLSPNPGGVATKRAYDSSGRRKAAEERSRRILEAAARHFDEWGWPGTTIAAIAAEADVSENLVFQRFSSKFDLLMAVMRAGAFGRAPDLRGALAELDMSAIADPGERLERFLDLACAAVPHFAHYAIVWAQASASDDRARDQMDAAARAHRDNVLTVVRGLTGRPDTPADLVDRVTVATSAETYLQFAQLGWEMSSYRVWLRATLRGILALDRIVT</sequence>
<comment type="similarity">
    <text evidence="5 16">Belongs to the SHMT family.</text>
</comment>
<dbReference type="GO" id="GO:0035999">
    <property type="term" value="P:tetrahydrofolate interconversion"/>
    <property type="evidence" value="ECO:0007669"/>
    <property type="project" value="InterPro"/>
</dbReference>
<evidence type="ECO:0000256" key="11">
    <source>
        <dbReference type="ARBA" id="ARBA00022898"/>
    </source>
</evidence>
<dbReference type="InterPro" id="IPR001647">
    <property type="entry name" value="HTH_TetR"/>
</dbReference>
<dbReference type="EC" id="2.1.2.1" evidence="16"/>
<evidence type="ECO:0000256" key="13">
    <source>
        <dbReference type="ARBA" id="ARBA00023125"/>
    </source>
</evidence>
<comment type="subunit">
    <text evidence="6">Homodimer.</text>
</comment>
<dbReference type="InterPro" id="IPR009057">
    <property type="entry name" value="Homeodomain-like_sf"/>
</dbReference>
<dbReference type="SUPFAM" id="SSF46689">
    <property type="entry name" value="Homeodomain-like"/>
    <property type="match status" value="1"/>
</dbReference>
<evidence type="ECO:0000256" key="8">
    <source>
        <dbReference type="ARBA" id="ARBA00022563"/>
    </source>
</evidence>
<evidence type="ECO:0000256" key="5">
    <source>
        <dbReference type="ARBA" id="ARBA00006376"/>
    </source>
</evidence>
<dbReference type="CDD" id="cd01080">
    <property type="entry name" value="NAD_bind_m-THF_DH_Cyclohyd"/>
    <property type="match status" value="1"/>
</dbReference>
<dbReference type="Gene3D" id="3.90.1150.10">
    <property type="entry name" value="Aspartate Aminotransferase, domain 1"/>
    <property type="match status" value="1"/>
</dbReference>
<name>A0A914DA37_9BILA</name>
<comment type="cofactor">
    <cofactor evidence="1 16">
        <name>pyridoxal 5'-phosphate</name>
        <dbReference type="ChEBI" id="CHEBI:597326"/>
    </cofactor>
</comment>
<evidence type="ECO:0000313" key="19">
    <source>
        <dbReference type="WBParaSite" id="ACRNAN_scaffold211.g12653.t1"/>
    </source>
</evidence>
<dbReference type="Pfam" id="PF00464">
    <property type="entry name" value="SHMT"/>
    <property type="match status" value="1"/>
</dbReference>
<dbReference type="InterPro" id="IPR000672">
    <property type="entry name" value="THF_DH/CycHdrlase"/>
</dbReference>
<comment type="catalytic activity">
    <reaction evidence="15">
        <text>(6R)-5,10-methenyltetrahydrofolate + H2O = (6R)-10-formyltetrahydrofolate + H(+)</text>
        <dbReference type="Rhea" id="RHEA:23700"/>
        <dbReference type="ChEBI" id="CHEBI:15377"/>
        <dbReference type="ChEBI" id="CHEBI:15378"/>
        <dbReference type="ChEBI" id="CHEBI:57455"/>
        <dbReference type="ChEBI" id="CHEBI:195366"/>
        <dbReference type="EC" id="3.5.4.9"/>
    </reaction>
</comment>
<dbReference type="FunFam" id="3.40.640.10:FF:000001">
    <property type="entry name" value="Serine hydroxymethyltransferase"/>
    <property type="match status" value="1"/>
</dbReference>